<dbReference type="EnsemblPlants" id="Bra005308.1">
    <property type="protein sequence ID" value="Bra005308.1-P"/>
    <property type="gene ID" value="Bra005308"/>
</dbReference>
<dbReference type="Gramene" id="Bra005308.1">
    <property type="protein sequence ID" value="Bra005308.1-P"/>
    <property type="gene ID" value="Bra005308"/>
</dbReference>
<accession>M4CM71</accession>
<evidence type="ECO:0000313" key="3">
    <source>
        <dbReference type="Proteomes" id="UP000011750"/>
    </source>
</evidence>
<dbReference type="HOGENOM" id="CLU_015371_0_0_1"/>
<reference evidence="2" key="3">
    <citation type="submission" date="2023-03" db="UniProtKB">
        <authorList>
            <consortium name="EnsemblPlants"/>
        </authorList>
    </citation>
    <scope>IDENTIFICATION</scope>
    <source>
        <strain evidence="2">cv. Chiifu-401-42</strain>
    </source>
</reference>
<dbReference type="Proteomes" id="UP000011750">
    <property type="component" value="Chromosome A05"/>
</dbReference>
<evidence type="ECO:0000256" key="1">
    <source>
        <dbReference type="SAM" id="MobiDB-lite"/>
    </source>
</evidence>
<feature type="compositionally biased region" description="Basic residues" evidence="1">
    <location>
        <begin position="90"/>
        <end position="105"/>
    </location>
</feature>
<feature type="compositionally biased region" description="Basic and acidic residues" evidence="1">
    <location>
        <begin position="230"/>
        <end position="239"/>
    </location>
</feature>
<keyword evidence="3" id="KW-1185">Reference proteome</keyword>
<feature type="compositionally biased region" description="Polar residues" evidence="1">
    <location>
        <begin position="1"/>
        <end position="10"/>
    </location>
</feature>
<reference evidence="2 3" key="2">
    <citation type="journal article" date="2018" name="Hortic Res">
        <title>Improved Brassica rapa reference genome by single-molecule sequencing and chromosome conformation capture technologies.</title>
        <authorList>
            <person name="Zhang L."/>
            <person name="Cai X."/>
            <person name="Wu J."/>
            <person name="Liu M."/>
            <person name="Grob S."/>
            <person name="Cheng F."/>
            <person name="Liang J."/>
            <person name="Cai C."/>
            <person name="Liu Z."/>
            <person name="Liu B."/>
            <person name="Wang F."/>
            <person name="Li S."/>
            <person name="Liu F."/>
            <person name="Li X."/>
            <person name="Cheng L."/>
            <person name="Yang W."/>
            <person name="Li M.H."/>
            <person name="Grossniklaus U."/>
            <person name="Zheng H."/>
            <person name="Wang X."/>
        </authorList>
    </citation>
    <scope>NUCLEOTIDE SEQUENCE [LARGE SCALE GENOMIC DNA]</scope>
    <source>
        <strain evidence="2 3">cv. Chiifu-401-42</strain>
    </source>
</reference>
<reference evidence="2 3" key="1">
    <citation type="journal article" date="2011" name="Nat. Genet.">
        <title>The genome of the mesopolyploid crop species Brassica rapa.</title>
        <authorList>
            <consortium name="Brassica rapa Genome Sequencing Project Consortium"/>
            <person name="Wang X."/>
            <person name="Wang H."/>
            <person name="Wang J."/>
            <person name="Sun R."/>
            <person name="Wu J."/>
            <person name="Liu S."/>
            <person name="Bai Y."/>
            <person name="Mun J.H."/>
            <person name="Bancroft I."/>
            <person name="Cheng F."/>
            <person name="Huang S."/>
            <person name="Li X."/>
            <person name="Hua W."/>
            <person name="Wang J."/>
            <person name="Wang X."/>
            <person name="Freeling M."/>
            <person name="Pires J.C."/>
            <person name="Paterson A.H."/>
            <person name="Chalhoub B."/>
            <person name="Wang B."/>
            <person name="Hayward A."/>
            <person name="Sharpe A.G."/>
            <person name="Park B.S."/>
            <person name="Weisshaar B."/>
            <person name="Liu B."/>
            <person name="Li B."/>
            <person name="Liu B."/>
            <person name="Tong C."/>
            <person name="Song C."/>
            <person name="Duran C."/>
            <person name="Peng C."/>
            <person name="Geng C."/>
            <person name="Koh C."/>
            <person name="Lin C."/>
            <person name="Edwards D."/>
            <person name="Mu D."/>
            <person name="Shen D."/>
            <person name="Soumpourou E."/>
            <person name="Li F."/>
            <person name="Fraser F."/>
            <person name="Conant G."/>
            <person name="Lassalle G."/>
            <person name="King G.J."/>
            <person name="Bonnema G."/>
            <person name="Tang H."/>
            <person name="Wang H."/>
            <person name="Belcram H."/>
            <person name="Zhou H."/>
            <person name="Hirakawa H."/>
            <person name="Abe H."/>
            <person name="Guo H."/>
            <person name="Wang H."/>
            <person name="Jin H."/>
            <person name="Parkin I.A."/>
            <person name="Batley J."/>
            <person name="Kim J.S."/>
            <person name="Just J."/>
            <person name="Li J."/>
            <person name="Xu J."/>
            <person name="Deng J."/>
            <person name="Kim J.A."/>
            <person name="Li J."/>
            <person name="Yu J."/>
            <person name="Meng J."/>
            <person name="Wang J."/>
            <person name="Min J."/>
            <person name="Poulain J."/>
            <person name="Wang J."/>
            <person name="Hatakeyama K."/>
            <person name="Wu K."/>
            <person name="Wang L."/>
            <person name="Fang L."/>
            <person name="Trick M."/>
            <person name="Links M.G."/>
            <person name="Zhao M."/>
            <person name="Jin M."/>
            <person name="Ramchiary N."/>
            <person name="Drou N."/>
            <person name="Berkman P.J."/>
            <person name="Cai Q."/>
            <person name="Huang Q."/>
            <person name="Li R."/>
            <person name="Tabata S."/>
            <person name="Cheng S."/>
            <person name="Zhang S."/>
            <person name="Zhang S."/>
            <person name="Huang S."/>
            <person name="Sato S."/>
            <person name="Sun S."/>
            <person name="Kwon S.J."/>
            <person name="Choi S.R."/>
            <person name="Lee T.H."/>
            <person name="Fan W."/>
            <person name="Zhao X."/>
            <person name="Tan X."/>
            <person name="Xu X."/>
            <person name="Wang Y."/>
            <person name="Qiu Y."/>
            <person name="Yin Y."/>
            <person name="Li Y."/>
            <person name="Du Y."/>
            <person name="Liao Y."/>
            <person name="Lim Y."/>
            <person name="Narusaka Y."/>
            <person name="Wang Y."/>
            <person name="Wang Z."/>
            <person name="Li Z."/>
            <person name="Wang Z."/>
            <person name="Xiong Z."/>
            <person name="Zhang Z."/>
        </authorList>
    </citation>
    <scope>NUCLEOTIDE SEQUENCE [LARGE SCALE GENOMIC DNA]</scope>
    <source>
        <strain evidence="2 3">cv. Chiifu-401-42</strain>
    </source>
</reference>
<feature type="region of interest" description="Disordered" evidence="1">
    <location>
        <begin position="1"/>
        <end position="36"/>
    </location>
</feature>
<proteinExistence type="predicted"/>
<feature type="region of interest" description="Disordered" evidence="1">
    <location>
        <begin position="83"/>
        <end position="105"/>
    </location>
</feature>
<protein>
    <submittedName>
        <fullName evidence="2">Uncharacterized protein</fullName>
    </submittedName>
</protein>
<feature type="region of interest" description="Disordered" evidence="1">
    <location>
        <begin position="162"/>
        <end position="242"/>
    </location>
</feature>
<dbReference type="AlphaFoldDB" id="M4CM71"/>
<evidence type="ECO:0000313" key="2">
    <source>
        <dbReference type="EnsemblPlants" id="Bra005308.1-P"/>
    </source>
</evidence>
<dbReference type="InParanoid" id="M4CM71"/>
<name>M4CM71_BRACM</name>
<feature type="region of interest" description="Disordered" evidence="1">
    <location>
        <begin position="521"/>
        <end position="541"/>
    </location>
</feature>
<sequence>MAKKNPSFSQAKEKKKNAASQDSDPPPSSSACCLTGHSYRNQAEPGWGDWPNQTKDDRLMYLEHLISEKYTFNKAMWPGGVTTEPLLKNPKARGHRHGKKKLTRVKQSLKPKPTINKETSSRKQRRISSYFTRSNVNTFTNEQLTEMVLVLQKQMKQMQNLLNQKKRKAHGRQSSFHTVLSRCKKQRSSHHEDQGAPIDQDFPDTHQSGVETAPVKPLASDLPTDQGVDAMERDDHEDPQSPLISQYDAHIHRQASKNMNTTPDDIPDKTVHTTTVHASEALDCMEKNKDTIHNSHLDHQLEPADDVAHEAVIVPVSQIHISHDEVEPLFKTTNVLDTEDVDAIENDREDVHNLVDHKSDEVNNDEQNITDQDVDVMDEETAAVHLHSQSTKTSHNGPNNGILKSLVREETIQKPTETRTFGTLFPGRWDPPSKIYDKADHPNSPEISHILNHGLRIYDAISPDLPLSQGPIFDNTAGPSSPTAIRLRFSPLPFTSLTSPVKSNESGLGFASHATTPNAFKATASSISPPGIGRPTSAEEELAADDPTVDLTQTKDPPPHVPSELEDLLAMEFIASPVIPALDLITPLPQKEWDLFQQILRANMNVFHCTPSEFEFSNKSLLDIADPQQWTTTYVSLHYGNPIFDNTAGPSSPTAIRLRFSPLPFTSLTSPVKSNESGLGFASHATTPNAFKATASSISPPGIGRPTSAEEELAADDPTVDLTQTKDPPPHVPSELEDLLAMEFIASPVIPALDLITPLPQKEWDLFQQILRANMNVFHCTPSEFEFSNKSLLDIADPQQWTTTYEDVDSYKIYTSKRLEIQAKHIEQTLHQLKILMDAKTDSCCTQDSPAFTTKSTLASPTVAATAYNPLTNIAVAAIALGTMAWIYARLTN</sequence>
<organism evidence="2 3">
    <name type="scientific">Brassica campestris</name>
    <name type="common">Field mustard</name>
    <dbReference type="NCBI Taxonomy" id="3711"/>
    <lineage>
        <taxon>Eukaryota</taxon>
        <taxon>Viridiplantae</taxon>
        <taxon>Streptophyta</taxon>
        <taxon>Embryophyta</taxon>
        <taxon>Tracheophyta</taxon>
        <taxon>Spermatophyta</taxon>
        <taxon>Magnoliopsida</taxon>
        <taxon>eudicotyledons</taxon>
        <taxon>Gunneridae</taxon>
        <taxon>Pentapetalae</taxon>
        <taxon>rosids</taxon>
        <taxon>malvids</taxon>
        <taxon>Brassicales</taxon>
        <taxon>Brassicaceae</taxon>
        <taxon>Brassiceae</taxon>
        <taxon>Brassica</taxon>
    </lineage>
</organism>
<feature type="region of interest" description="Disordered" evidence="1">
    <location>
        <begin position="693"/>
        <end position="712"/>
    </location>
</feature>